<reference evidence="14 15" key="1">
    <citation type="submission" date="2018-11" db="EMBL/GenBank/DDBJ databases">
        <authorList>
            <consortium name="Pathogen Informatics"/>
        </authorList>
    </citation>
    <scope>NUCLEOTIDE SEQUENCE [LARGE SCALE GENOMIC DNA]</scope>
</reference>
<comment type="catalytic activity">
    <reaction evidence="12">
        <text>L-seryl-[protein] + ATP = O-phospho-L-seryl-[protein] + ADP + H(+)</text>
        <dbReference type="Rhea" id="RHEA:17989"/>
        <dbReference type="Rhea" id="RHEA-COMP:9863"/>
        <dbReference type="Rhea" id="RHEA-COMP:11604"/>
        <dbReference type="ChEBI" id="CHEBI:15378"/>
        <dbReference type="ChEBI" id="CHEBI:29999"/>
        <dbReference type="ChEBI" id="CHEBI:30616"/>
        <dbReference type="ChEBI" id="CHEBI:83421"/>
        <dbReference type="ChEBI" id="CHEBI:456216"/>
        <dbReference type="EC" id="2.7.11.1"/>
    </reaction>
</comment>
<dbReference type="PROSITE" id="PS01245">
    <property type="entry name" value="RIO1"/>
    <property type="match status" value="1"/>
</dbReference>
<organism evidence="14 15">
    <name type="scientific">Anisakis simplex</name>
    <name type="common">Herring worm</name>
    <dbReference type="NCBI Taxonomy" id="6269"/>
    <lineage>
        <taxon>Eukaryota</taxon>
        <taxon>Metazoa</taxon>
        <taxon>Ecdysozoa</taxon>
        <taxon>Nematoda</taxon>
        <taxon>Chromadorea</taxon>
        <taxon>Rhabditida</taxon>
        <taxon>Spirurina</taxon>
        <taxon>Ascaridomorpha</taxon>
        <taxon>Ascaridoidea</taxon>
        <taxon>Anisakidae</taxon>
        <taxon>Anisakis</taxon>
        <taxon>Anisakis simplex complex</taxon>
    </lineage>
</organism>
<dbReference type="CDD" id="cd05144">
    <property type="entry name" value="RIO2_C"/>
    <property type="match status" value="1"/>
</dbReference>
<protein>
    <recommendedName>
        <fullName evidence="3">non-specific serine/threonine protein kinase</fullName>
        <ecNumber evidence="3">2.7.11.1</ecNumber>
    </recommendedName>
</protein>
<keyword evidence="8" id="KW-0418">Kinase</keyword>
<evidence type="ECO:0000256" key="5">
    <source>
        <dbReference type="ARBA" id="ARBA00022679"/>
    </source>
</evidence>
<sequence>MGYDFLALKALCSRGVVGSVGNQIGVGKESDVYIGGDPELNDVVLKFHRLGRVSFRKLKEKRDYMNKRKSCSWLYLARLAAAKEFAFLKALHDRKFPVPRPLDVCRHLVVMGFIEGVPLSQIYKLDNASELYDKLMCLVVRFAKYGLIHGDFNEFNLMIDSNGEPIIIDFPQMVSMDHANAQFYFERDVNCVRTFFKRRSV</sequence>
<dbReference type="GO" id="GO:0005829">
    <property type="term" value="C:cytosol"/>
    <property type="evidence" value="ECO:0007669"/>
    <property type="project" value="TreeGrafter"/>
</dbReference>
<name>A0A3P6NTV2_ANISI</name>
<dbReference type="InterPro" id="IPR018934">
    <property type="entry name" value="RIO_dom"/>
</dbReference>
<evidence type="ECO:0000256" key="12">
    <source>
        <dbReference type="ARBA" id="ARBA00048679"/>
    </source>
</evidence>
<comment type="similarity">
    <text evidence="2">Belongs to the protein kinase superfamily. RIO-type Ser/Thr kinase family.</text>
</comment>
<evidence type="ECO:0000256" key="8">
    <source>
        <dbReference type="ARBA" id="ARBA00022777"/>
    </source>
</evidence>
<dbReference type="GO" id="GO:0005524">
    <property type="term" value="F:ATP binding"/>
    <property type="evidence" value="ECO:0007669"/>
    <property type="project" value="UniProtKB-KW"/>
</dbReference>
<dbReference type="Pfam" id="PF01163">
    <property type="entry name" value="RIO1"/>
    <property type="match status" value="1"/>
</dbReference>
<dbReference type="InterPro" id="IPR030484">
    <property type="entry name" value="Rio2"/>
</dbReference>
<keyword evidence="9" id="KW-0067">ATP-binding</keyword>
<dbReference type="InterPro" id="IPR000687">
    <property type="entry name" value="RIO_kinase"/>
</dbReference>
<keyword evidence="6" id="KW-0479">Metal-binding</keyword>
<keyword evidence="15" id="KW-1185">Reference proteome</keyword>
<comment type="catalytic activity">
    <reaction evidence="11">
        <text>L-threonyl-[protein] + ATP = O-phospho-L-threonyl-[protein] + ADP + H(+)</text>
        <dbReference type="Rhea" id="RHEA:46608"/>
        <dbReference type="Rhea" id="RHEA-COMP:11060"/>
        <dbReference type="Rhea" id="RHEA-COMP:11605"/>
        <dbReference type="ChEBI" id="CHEBI:15378"/>
        <dbReference type="ChEBI" id="CHEBI:30013"/>
        <dbReference type="ChEBI" id="CHEBI:30616"/>
        <dbReference type="ChEBI" id="CHEBI:61977"/>
        <dbReference type="ChEBI" id="CHEBI:456216"/>
        <dbReference type="EC" id="2.7.11.1"/>
    </reaction>
</comment>
<dbReference type="GO" id="GO:0030490">
    <property type="term" value="P:maturation of SSU-rRNA"/>
    <property type="evidence" value="ECO:0007669"/>
    <property type="project" value="TreeGrafter"/>
</dbReference>
<proteinExistence type="inferred from homology"/>
<evidence type="ECO:0000256" key="9">
    <source>
        <dbReference type="ARBA" id="ARBA00022840"/>
    </source>
</evidence>
<evidence type="ECO:0000256" key="11">
    <source>
        <dbReference type="ARBA" id="ARBA00047899"/>
    </source>
</evidence>
<dbReference type="EMBL" id="UYRR01005492">
    <property type="protein sequence ID" value="VDK21830.1"/>
    <property type="molecule type" value="Genomic_DNA"/>
</dbReference>
<accession>A0A3P6NTV2</accession>
<dbReference type="Gene3D" id="1.10.510.10">
    <property type="entry name" value="Transferase(Phosphotransferase) domain 1"/>
    <property type="match status" value="1"/>
</dbReference>
<dbReference type="SUPFAM" id="SSF56112">
    <property type="entry name" value="Protein kinase-like (PK-like)"/>
    <property type="match status" value="1"/>
</dbReference>
<dbReference type="InterPro" id="IPR018935">
    <property type="entry name" value="RIO_kinase_CS"/>
</dbReference>
<evidence type="ECO:0000313" key="14">
    <source>
        <dbReference type="EMBL" id="VDK21830.1"/>
    </source>
</evidence>
<keyword evidence="10" id="KW-0460">Magnesium</keyword>
<keyword evidence="7" id="KW-0547">Nucleotide-binding</keyword>
<comment type="cofactor">
    <cofactor evidence="1">
        <name>Mg(2+)</name>
        <dbReference type="ChEBI" id="CHEBI:18420"/>
    </cofactor>
</comment>
<dbReference type="GO" id="GO:0004674">
    <property type="term" value="F:protein serine/threonine kinase activity"/>
    <property type="evidence" value="ECO:0007669"/>
    <property type="project" value="UniProtKB-KW"/>
</dbReference>
<dbReference type="FunFam" id="3.30.200.20:FF:000052">
    <property type="entry name" value="Serine/threonine-protein kinase RIO2"/>
    <property type="match status" value="1"/>
</dbReference>
<dbReference type="Gene3D" id="3.30.200.20">
    <property type="entry name" value="Phosphorylase Kinase, domain 1"/>
    <property type="match status" value="1"/>
</dbReference>
<dbReference type="PANTHER" id="PTHR45852:SF1">
    <property type="entry name" value="SERINE_THREONINE-PROTEIN KINASE RIO2"/>
    <property type="match status" value="1"/>
</dbReference>
<dbReference type="InterPro" id="IPR011009">
    <property type="entry name" value="Kinase-like_dom_sf"/>
</dbReference>
<dbReference type="Proteomes" id="UP000267096">
    <property type="component" value="Unassembled WGS sequence"/>
</dbReference>
<dbReference type="GO" id="GO:0030688">
    <property type="term" value="C:preribosome, small subunit precursor"/>
    <property type="evidence" value="ECO:0007669"/>
    <property type="project" value="TreeGrafter"/>
</dbReference>
<dbReference type="EC" id="2.7.11.1" evidence="3"/>
<evidence type="ECO:0000256" key="10">
    <source>
        <dbReference type="ARBA" id="ARBA00022842"/>
    </source>
</evidence>
<evidence type="ECO:0000313" key="15">
    <source>
        <dbReference type="Proteomes" id="UP000267096"/>
    </source>
</evidence>
<dbReference type="OrthoDB" id="10258631at2759"/>
<evidence type="ECO:0000256" key="4">
    <source>
        <dbReference type="ARBA" id="ARBA00022527"/>
    </source>
</evidence>
<dbReference type="AlphaFoldDB" id="A0A3P6NTV2"/>
<dbReference type="GO" id="GO:0046872">
    <property type="term" value="F:metal ion binding"/>
    <property type="evidence" value="ECO:0007669"/>
    <property type="project" value="UniProtKB-KW"/>
</dbReference>
<evidence type="ECO:0000256" key="2">
    <source>
        <dbReference type="ARBA" id="ARBA00009196"/>
    </source>
</evidence>
<evidence type="ECO:0000256" key="6">
    <source>
        <dbReference type="ARBA" id="ARBA00022723"/>
    </source>
</evidence>
<dbReference type="PANTHER" id="PTHR45852">
    <property type="entry name" value="SER/THR-PROTEIN KINASE RIO2"/>
    <property type="match status" value="1"/>
</dbReference>
<keyword evidence="4" id="KW-0723">Serine/threonine-protein kinase</keyword>
<dbReference type="GO" id="GO:0005634">
    <property type="term" value="C:nucleus"/>
    <property type="evidence" value="ECO:0007669"/>
    <property type="project" value="TreeGrafter"/>
</dbReference>
<gene>
    <name evidence="14" type="ORF">ASIM_LOCUS3510</name>
</gene>
<keyword evidence="5" id="KW-0808">Transferase</keyword>
<feature type="domain" description="RIO kinase" evidence="13">
    <location>
        <begin position="2"/>
        <end position="201"/>
    </location>
</feature>
<evidence type="ECO:0000256" key="7">
    <source>
        <dbReference type="ARBA" id="ARBA00022741"/>
    </source>
</evidence>
<evidence type="ECO:0000256" key="3">
    <source>
        <dbReference type="ARBA" id="ARBA00012513"/>
    </source>
</evidence>
<evidence type="ECO:0000259" key="13">
    <source>
        <dbReference type="SMART" id="SM00090"/>
    </source>
</evidence>
<dbReference type="SMART" id="SM00090">
    <property type="entry name" value="RIO"/>
    <property type="match status" value="1"/>
</dbReference>
<evidence type="ECO:0000256" key="1">
    <source>
        <dbReference type="ARBA" id="ARBA00001946"/>
    </source>
</evidence>